<dbReference type="EMBL" id="KZ678356">
    <property type="protein sequence ID" value="PSN58519.1"/>
    <property type="molecule type" value="Genomic_DNA"/>
</dbReference>
<dbReference type="CDD" id="cd00167">
    <property type="entry name" value="SANT"/>
    <property type="match status" value="1"/>
</dbReference>
<evidence type="ECO:0000313" key="3">
    <source>
        <dbReference type="Proteomes" id="UP000240883"/>
    </source>
</evidence>
<dbReference type="InterPro" id="IPR009057">
    <property type="entry name" value="Homeodomain-like_sf"/>
</dbReference>
<feature type="non-terminal residue" evidence="2">
    <location>
        <position position="70"/>
    </location>
</feature>
<dbReference type="Gene3D" id="1.10.10.60">
    <property type="entry name" value="Homeodomain-like"/>
    <property type="match status" value="1"/>
</dbReference>
<organism evidence="2 3">
    <name type="scientific">Corynespora cassiicola Philippines</name>
    <dbReference type="NCBI Taxonomy" id="1448308"/>
    <lineage>
        <taxon>Eukaryota</taxon>
        <taxon>Fungi</taxon>
        <taxon>Dikarya</taxon>
        <taxon>Ascomycota</taxon>
        <taxon>Pezizomycotina</taxon>
        <taxon>Dothideomycetes</taxon>
        <taxon>Pleosporomycetidae</taxon>
        <taxon>Pleosporales</taxon>
        <taxon>Corynesporascaceae</taxon>
        <taxon>Corynespora</taxon>
    </lineage>
</organism>
<proteinExistence type="predicted"/>
<name>A0A2T2MZG8_CORCC</name>
<dbReference type="PROSITE" id="PS50090">
    <property type="entry name" value="MYB_LIKE"/>
    <property type="match status" value="1"/>
</dbReference>
<protein>
    <recommendedName>
        <fullName evidence="1">Myb-like domain-containing protein</fullName>
    </recommendedName>
</protein>
<feature type="non-terminal residue" evidence="2">
    <location>
        <position position="1"/>
    </location>
</feature>
<dbReference type="Pfam" id="PF00249">
    <property type="entry name" value="Myb_DNA-binding"/>
    <property type="match status" value="1"/>
</dbReference>
<sequence>QVADFFPGRTPGTLQVRYCKKLKKHAWTDETIQKLLNAMRDYEEDRWKIIAAKVGYQCSQTQCKSKAEEL</sequence>
<evidence type="ECO:0000313" key="2">
    <source>
        <dbReference type="EMBL" id="PSN58519.1"/>
    </source>
</evidence>
<accession>A0A2T2MZG8</accession>
<dbReference type="SUPFAM" id="SSF46689">
    <property type="entry name" value="Homeodomain-like"/>
    <property type="match status" value="1"/>
</dbReference>
<dbReference type="Proteomes" id="UP000240883">
    <property type="component" value="Unassembled WGS sequence"/>
</dbReference>
<dbReference type="InterPro" id="IPR001005">
    <property type="entry name" value="SANT/Myb"/>
</dbReference>
<dbReference type="STRING" id="1448308.A0A2T2MZG8"/>
<keyword evidence="3" id="KW-1185">Reference proteome</keyword>
<evidence type="ECO:0000259" key="1">
    <source>
        <dbReference type="PROSITE" id="PS50090"/>
    </source>
</evidence>
<dbReference type="OrthoDB" id="2143914at2759"/>
<gene>
    <name evidence="2" type="ORF">BS50DRAFT_446387</name>
</gene>
<feature type="domain" description="Myb-like" evidence="1">
    <location>
        <begin position="19"/>
        <end position="70"/>
    </location>
</feature>
<reference evidence="2 3" key="1">
    <citation type="journal article" date="2018" name="Front. Microbiol.">
        <title>Genome-Wide Analysis of Corynespora cassiicola Leaf Fall Disease Putative Effectors.</title>
        <authorList>
            <person name="Lopez D."/>
            <person name="Ribeiro S."/>
            <person name="Label P."/>
            <person name="Fumanal B."/>
            <person name="Venisse J.S."/>
            <person name="Kohler A."/>
            <person name="de Oliveira R.R."/>
            <person name="Labutti K."/>
            <person name="Lipzen A."/>
            <person name="Lail K."/>
            <person name="Bauer D."/>
            <person name="Ohm R.A."/>
            <person name="Barry K.W."/>
            <person name="Spatafora J."/>
            <person name="Grigoriev I.V."/>
            <person name="Martin F.M."/>
            <person name="Pujade-Renaud V."/>
        </authorList>
    </citation>
    <scope>NUCLEOTIDE SEQUENCE [LARGE SCALE GENOMIC DNA]</scope>
    <source>
        <strain evidence="2 3">Philippines</strain>
    </source>
</reference>
<dbReference type="AlphaFoldDB" id="A0A2T2MZG8"/>